<dbReference type="AlphaFoldDB" id="A0A0F0KXG9"/>
<dbReference type="EMBL" id="JYIT01000069">
    <property type="protein sequence ID" value="KJL25593.1"/>
    <property type="molecule type" value="Genomic_DNA"/>
</dbReference>
<dbReference type="Proteomes" id="UP000033448">
    <property type="component" value="Unassembled WGS sequence"/>
</dbReference>
<dbReference type="Pfam" id="PF08327">
    <property type="entry name" value="AHSA1"/>
    <property type="match status" value="1"/>
</dbReference>
<protein>
    <recommendedName>
        <fullName evidence="2">Activator of Hsp90 ATPase homologue 1/2-like C-terminal domain-containing protein</fullName>
    </recommendedName>
</protein>
<comment type="caution">
    <text evidence="3">The sequence shown here is derived from an EMBL/GenBank/DDBJ whole genome shotgun (WGS) entry which is preliminary data.</text>
</comment>
<dbReference type="Gene3D" id="3.30.530.20">
    <property type="match status" value="1"/>
</dbReference>
<gene>
    <name evidence="3" type="ORF">RL72_01373</name>
</gene>
<evidence type="ECO:0000313" key="4">
    <source>
        <dbReference type="Proteomes" id="UP000033448"/>
    </source>
</evidence>
<dbReference type="PATRIC" id="fig|582680.7.peg.1411"/>
<sequence>MIVTGTMWEIDDAHGGIRVEDVYDTDIADLWQACTDPARLERWIVKVHGDLRPGGVLDATFTSTWTGRMRIDVCEAPRHLVLTQQPGTEEETVIEAWLQAEGTRTRLIVEERGLGSGVLHFHAAGWQVHLEDLGLSLRNDAPTHPGGWSSQQPAEAWRSRWQELIPAYEQVRAG</sequence>
<evidence type="ECO:0000313" key="3">
    <source>
        <dbReference type="EMBL" id="KJL25593.1"/>
    </source>
</evidence>
<dbReference type="InterPro" id="IPR023393">
    <property type="entry name" value="START-like_dom_sf"/>
</dbReference>
<evidence type="ECO:0000256" key="1">
    <source>
        <dbReference type="ARBA" id="ARBA00006817"/>
    </source>
</evidence>
<evidence type="ECO:0000259" key="2">
    <source>
        <dbReference type="Pfam" id="PF08327"/>
    </source>
</evidence>
<name>A0A0F0KXG9_9MICO</name>
<dbReference type="RefSeq" id="WP_045250077.1">
    <property type="nucleotide sequence ID" value="NZ_CP099706.1"/>
</dbReference>
<proteinExistence type="inferred from homology"/>
<dbReference type="OrthoDB" id="8117292at2"/>
<comment type="similarity">
    <text evidence="1">Belongs to the AHA1 family.</text>
</comment>
<reference evidence="3 4" key="1">
    <citation type="submission" date="2015-02" db="EMBL/GenBank/DDBJ databases">
        <title>Draft genome sequences of ten Microbacterium spp. with emphasis on heavy metal contaminated environments.</title>
        <authorList>
            <person name="Corretto E."/>
        </authorList>
    </citation>
    <scope>NUCLEOTIDE SEQUENCE [LARGE SCALE GENOMIC DNA]</scope>
    <source>
        <strain evidence="3 4">DSM 23848</strain>
    </source>
</reference>
<keyword evidence="4" id="KW-1185">Reference proteome</keyword>
<dbReference type="InterPro" id="IPR013538">
    <property type="entry name" value="ASHA1/2-like_C"/>
</dbReference>
<dbReference type="SUPFAM" id="SSF55961">
    <property type="entry name" value="Bet v1-like"/>
    <property type="match status" value="1"/>
</dbReference>
<organism evidence="3 4">
    <name type="scientific">Microbacterium azadirachtae</name>
    <dbReference type="NCBI Taxonomy" id="582680"/>
    <lineage>
        <taxon>Bacteria</taxon>
        <taxon>Bacillati</taxon>
        <taxon>Actinomycetota</taxon>
        <taxon>Actinomycetes</taxon>
        <taxon>Micrococcales</taxon>
        <taxon>Microbacteriaceae</taxon>
        <taxon>Microbacterium</taxon>
    </lineage>
</organism>
<accession>A0A0F0KXG9</accession>
<feature type="domain" description="Activator of Hsp90 ATPase homologue 1/2-like C-terminal" evidence="2">
    <location>
        <begin position="25"/>
        <end position="133"/>
    </location>
</feature>